<evidence type="ECO:0000256" key="1">
    <source>
        <dbReference type="SAM" id="Phobius"/>
    </source>
</evidence>
<comment type="caution">
    <text evidence="2">The sequence shown here is derived from an EMBL/GenBank/DDBJ whole genome shotgun (WGS) entry which is preliminary data.</text>
</comment>
<evidence type="ECO:0000313" key="3">
    <source>
        <dbReference type="Proteomes" id="UP001500426"/>
    </source>
</evidence>
<accession>A0ABP7V5G3</accession>
<gene>
    <name evidence="2" type="ORF">GCM10022388_27230</name>
</gene>
<proteinExistence type="predicted"/>
<feature type="transmembrane region" description="Helical" evidence="1">
    <location>
        <begin position="21"/>
        <end position="39"/>
    </location>
</feature>
<feature type="transmembrane region" description="Helical" evidence="1">
    <location>
        <begin position="149"/>
        <end position="172"/>
    </location>
</feature>
<keyword evidence="1" id="KW-0812">Transmembrane</keyword>
<keyword evidence="3" id="KW-1185">Reference proteome</keyword>
<dbReference type="Proteomes" id="UP001500426">
    <property type="component" value="Unassembled WGS sequence"/>
</dbReference>
<evidence type="ECO:0000313" key="2">
    <source>
        <dbReference type="EMBL" id="GAA4059078.1"/>
    </source>
</evidence>
<sequence length="179" mass="21264">MKKPINRQNMNLRTKKTIAKEILYFFIGIIIILIFWAFIEIQNSYYKNEVISYNQEIVRLHTLRKPLLNADKLKKLNENAKKMFESGSSKEDILAMKDAFIKRFGIKYNLNEKIKLEKLKKEEKVITNELNKTSLKILEGYEITDKVGILSIIFFVLLYPIRFVFILVRWAIKTIKIKD</sequence>
<organism evidence="2 3">
    <name type="scientific">Flavobacterium chungnamense</name>
    <dbReference type="NCBI Taxonomy" id="706182"/>
    <lineage>
        <taxon>Bacteria</taxon>
        <taxon>Pseudomonadati</taxon>
        <taxon>Bacteroidota</taxon>
        <taxon>Flavobacteriia</taxon>
        <taxon>Flavobacteriales</taxon>
        <taxon>Flavobacteriaceae</taxon>
        <taxon>Flavobacterium</taxon>
    </lineage>
</organism>
<keyword evidence="1" id="KW-1133">Transmembrane helix</keyword>
<reference evidence="3" key="1">
    <citation type="journal article" date="2019" name="Int. J. Syst. Evol. Microbiol.">
        <title>The Global Catalogue of Microorganisms (GCM) 10K type strain sequencing project: providing services to taxonomists for standard genome sequencing and annotation.</title>
        <authorList>
            <consortium name="The Broad Institute Genomics Platform"/>
            <consortium name="The Broad Institute Genome Sequencing Center for Infectious Disease"/>
            <person name="Wu L."/>
            <person name="Ma J."/>
        </authorList>
    </citation>
    <scope>NUCLEOTIDE SEQUENCE [LARGE SCALE GENOMIC DNA]</scope>
    <source>
        <strain evidence="3">JCM 17068</strain>
    </source>
</reference>
<dbReference type="EMBL" id="BAABCS010000031">
    <property type="protein sequence ID" value="GAA4059078.1"/>
    <property type="molecule type" value="Genomic_DNA"/>
</dbReference>
<keyword evidence="1" id="KW-0472">Membrane</keyword>
<name>A0ABP7V5G3_9FLAO</name>
<protein>
    <submittedName>
        <fullName evidence="2">Uncharacterized protein</fullName>
    </submittedName>
</protein>